<dbReference type="EMBL" id="MU167209">
    <property type="protein sequence ID" value="KAG0152164.1"/>
    <property type="molecule type" value="Genomic_DNA"/>
</dbReference>
<name>A0A9P6NXX1_9BASI</name>
<protein>
    <submittedName>
        <fullName evidence="1">Uncharacterized protein</fullName>
    </submittedName>
</protein>
<sequence length="209" mass="24324">MGALLSTEILNDQNQNDEAQLLIDSHRTRTGCLPSRIPNGSRLRNIPDQATYLQQKPVRRSIETDLRRSSRRRMKFFSSDSKLLYIAELLIIFGHLRTKFSRPRRVLTLQKAKQKERIIGRGTPAKVPSTGCENKTNLDRKALVQVSLIKARQTFLPKPDTRLDKKFECPNAIRVRLLEDFSTIFKGVVIEMTHYYLFLYSMKVFDWNI</sequence>
<proteinExistence type="predicted"/>
<gene>
    <name evidence="1" type="ORF">CROQUDRAFT_314333</name>
</gene>
<accession>A0A9P6NXX1</accession>
<organism evidence="1 2">
    <name type="scientific">Cronartium quercuum f. sp. fusiforme G11</name>
    <dbReference type="NCBI Taxonomy" id="708437"/>
    <lineage>
        <taxon>Eukaryota</taxon>
        <taxon>Fungi</taxon>
        <taxon>Dikarya</taxon>
        <taxon>Basidiomycota</taxon>
        <taxon>Pucciniomycotina</taxon>
        <taxon>Pucciniomycetes</taxon>
        <taxon>Pucciniales</taxon>
        <taxon>Coleosporiaceae</taxon>
        <taxon>Cronartium</taxon>
    </lineage>
</organism>
<comment type="caution">
    <text evidence="1">The sequence shown here is derived from an EMBL/GenBank/DDBJ whole genome shotgun (WGS) entry which is preliminary data.</text>
</comment>
<keyword evidence="2" id="KW-1185">Reference proteome</keyword>
<dbReference type="Proteomes" id="UP000886653">
    <property type="component" value="Unassembled WGS sequence"/>
</dbReference>
<evidence type="ECO:0000313" key="1">
    <source>
        <dbReference type="EMBL" id="KAG0152164.1"/>
    </source>
</evidence>
<dbReference type="AlphaFoldDB" id="A0A9P6NXX1"/>
<evidence type="ECO:0000313" key="2">
    <source>
        <dbReference type="Proteomes" id="UP000886653"/>
    </source>
</evidence>
<reference evidence="1" key="1">
    <citation type="submission" date="2013-11" db="EMBL/GenBank/DDBJ databases">
        <title>Genome sequence of the fusiform rust pathogen reveals effectors for host alternation and coevolution with pine.</title>
        <authorList>
            <consortium name="DOE Joint Genome Institute"/>
            <person name="Smith K."/>
            <person name="Pendleton A."/>
            <person name="Kubisiak T."/>
            <person name="Anderson C."/>
            <person name="Salamov A."/>
            <person name="Aerts A."/>
            <person name="Riley R."/>
            <person name="Clum A."/>
            <person name="Lindquist E."/>
            <person name="Ence D."/>
            <person name="Campbell M."/>
            <person name="Kronenberg Z."/>
            <person name="Feau N."/>
            <person name="Dhillon B."/>
            <person name="Hamelin R."/>
            <person name="Burleigh J."/>
            <person name="Smith J."/>
            <person name="Yandell M."/>
            <person name="Nelson C."/>
            <person name="Grigoriev I."/>
            <person name="Davis J."/>
        </authorList>
    </citation>
    <scope>NUCLEOTIDE SEQUENCE</scope>
    <source>
        <strain evidence="1">G11</strain>
    </source>
</reference>